<dbReference type="KEGG" id="src:M271_15300"/>
<dbReference type="InterPro" id="IPR027417">
    <property type="entry name" value="P-loop_NTPase"/>
</dbReference>
<evidence type="ECO:0000259" key="11">
    <source>
        <dbReference type="PROSITE" id="PS50901"/>
    </source>
</evidence>
<dbReference type="Pfam" id="PF01580">
    <property type="entry name" value="FtsK_SpoIIIE"/>
    <property type="match status" value="2"/>
</dbReference>
<feature type="region of interest" description="Disordered" evidence="10">
    <location>
        <begin position="1047"/>
        <end position="1115"/>
    </location>
</feature>
<dbReference type="RefSeq" id="WP_020868060.1">
    <property type="nucleotide sequence ID" value="NC_022785.1"/>
</dbReference>
<dbReference type="PANTHER" id="PTHR22683:SF1">
    <property type="entry name" value="TYPE VII SECRETION SYSTEM PROTEIN ESSC"/>
    <property type="match status" value="1"/>
</dbReference>
<feature type="domain" description="FtsK" evidence="11">
    <location>
        <begin position="820"/>
        <end position="1012"/>
    </location>
</feature>
<evidence type="ECO:0000256" key="2">
    <source>
        <dbReference type="ARBA" id="ARBA00022475"/>
    </source>
</evidence>
<keyword evidence="8" id="KW-0472">Membrane</keyword>
<feature type="domain" description="FtsK" evidence="11">
    <location>
        <begin position="459"/>
        <end position="659"/>
    </location>
</feature>
<dbReference type="HOGENOM" id="CLU_003134_1_0_11"/>
<dbReference type="eggNOG" id="COG1674">
    <property type="taxonomic scope" value="Bacteria"/>
</dbReference>
<keyword evidence="3" id="KW-0812">Transmembrane</keyword>
<dbReference type="InterPro" id="IPR023836">
    <property type="entry name" value="EccCa-like_Actinobacteria"/>
</dbReference>
<evidence type="ECO:0000313" key="12">
    <source>
        <dbReference type="EMBL" id="RLV82364.1"/>
    </source>
</evidence>
<keyword evidence="6 9" id="KW-0067">ATP-binding</keyword>
<dbReference type="GO" id="GO:0005524">
    <property type="term" value="F:ATP binding"/>
    <property type="evidence" value="ECO:0007669"/>
    <property type="project" value="UniProtKB-UniRule"/>
</dbReference>
<dbReference type="InterPro" id="IPR002543">
    <property type="entry name" value="FtsK_dom"/>
</dbReference>
<evidence type="ECO:0000256" key="8">
    <source>
        <dbReference type="ARBA" id="ARBA00023136"/>
    </source>
</evidence>
<dbReference type="NCBIfam" id="TIGR03925">
    <property type="entry name" value="T7SS_EccC_b"/>
    <property type="match status" value="1"/>
</dbReference>
<feature type="binding site" evidence="9">
    <location>
        <begin position="482"/>
        <end position="489"/>
    </location>
    <ligand>
        <name>ATP</name>
        <dbReference type="ChEBI" id="CHEBI:30616"/>
    </ligand>
</feature>
<keyword evidence="7" id="KW-1133">Transmembrane helix</keyword>
<feature type="binding site" evidence="9">
    <location>
        <begin position="839"/>
        <end position="846"/>
    </location>
    <ligand>
        <name>ATP</name>
        <dbReference type="ChEBI" id="CHEBI:30616"/>
    </ligand>
</feature>
<comment type="subcellular location">
    <subcellularLocation>
        <location evidence="1">Cell membrane</location>
        <topology evidence="1">Multi-pass membrane protein</topology>
    </subcellularLocation>
</comment>
<dbReference type="Proteomes" id="UP000281594">
    <property type="component" value="Unassembled WGS sequence"/>
</dbReference>
<feature type="compositionally biased region" description="Pro residues" evidence="10">
    <location>
        <begin position="1079"/>
        <end position="1100"/>
    </location>
</feature>
<feature type="binding site" evidence="9">
    <location>
        <begin position="1184"/>
        <end position="1191"/>
    </location>
    <ligand>
        <name>ATP</name>
        <dbReference type="ChEBI" id="CHEBI:30616"/>
    </ligand>
</feature>
<dbReference type="InterPro" id="IPR050206">
    <property type="entry name" value="FtsK/SpoIIIE/SftA"/>
</dbReference>
<keyword evidence="2" id="KW-1003">Cell membrane</keyword>
<name>A0A0A0N615_STRRN</name>
<keyword evidence="4" id="KW-0677">Repeat</keyword>
<evidence type="ECO:0000256" key="10">
    <source>
        <dbReference type="SAM" id="MobiDB-lite"/>
    </source>
</evidence>
<evidence type="ECO:0000313" key="13">
    <source>
        <dbReference type="Proteomes" id="UP000281594"/>
    </source>
</evidence>
<dbReference type="InterPro" id="IPR003593">
    <property type="entry name" value="AAA+_ATPase"/>
</dbReference>
<feature type="compositionally biased region" description="Low complexity" evidence="10">
    <location>
        <begin position="1101"/>
        <end position="1115"/>
    </location>
</feature>
<accession>A0A0A0N615</accession>
<evidence type="ECO:0000256" key="1">
    <source>
        <dbReference type="ARBA" id="ARBA00004651"/>
    </source>
</evidence>
<comment type="caution">
    <text evidence="12">The sequence shown here is derived from an EMBL/GenBank/DDBJ whole genome shotgun (WGS) entry which is preliminary data.</text>
</comment>
<dbReference type="InterPro" id="IPR023837">
    <property type="entry name" value="EccCb-like_Actinobacteria"/>
</dbReference>
<feature type="domain" description="FtsK" evidence="11">
    <location>
        <begin position="1167"/>
        <end position="1350"/>
    </location>
</feature>
<evidence type="ECO:0000256" key="5">
    <source>
        <dbReference type="ARBA" id="ARBA00022741"/>
    </source>
</evidence>
<dbReference type="NCBIfam" id="TIGR03924">
    <property type="entry name" value="T7SS_EccC_a"/>
    <property type="match status" value="1"/>
</dbReference>
<evidence type="ECO:0000256" key="9">
    <source>
        <dbReference type="PROSITE-ProRule" id="PRU00289"/>
    </source>
</evidence>
<dbReference type="EMBL" id="QYCY01000001">
    <property type="protein sequence ID" value="RLV82364.1"/>
    <property type="molecule type" value="Genomic_DNA"/>
</dbReference>
<dbReference type="Gene3D" id="3.40.50.300">
    <property type="entry name" value="P-loop containing nucleotide triphosphate hydrolases"/>
    <property type="match status" value="4"/>
</dbReference>
<feature type="region of interest" description="Disordered" evidence="10">
    <location>
        <begin position="1"/>
        <end position="33"/>
    </location>
</feature>
<evidence type="ECO:0000256" key="3">
    <source>
        <dbReference type="ARBA" id="ARBA00022692"/>
    </source>
</evidence>
<dbReference type="SUPFAM" id="SSF52540">
    <property type="entry name" value="P-loop containing nucleoside triphosphate hydrolases"/>
    <property type="match status" value="3"/>
</dbReference>
<dbReference type="GO" id="GO:0003677">
    <property type="term" value="F:DNA binding"/>
    <property type="evidence" value="ECO:0007669"/>
    <property type="project" value="InterPro"/>
</dbReference>
<sequence>MSQILVKRPTRALPPTVPTDEVELSSPPELPRGEQQGLLTQLLPLLGMGGSMVYFFNSGAGPFMRVMGWLMLASALATVAAQIVRFRRGTEGRAAGVRRDYLRYLAQMRRGVRRTARAQLEVLLYLHPAPDQLWAVAAEGSRVWERRVGDEDFGQARIGVGPQQLSTPLVAPTTALIEELEPLTAGAMQRFLMLYGAVDGLPVAVALRRFYHFTVSGDPATAQGTARALVCQLVTLHSPEDLAVAVLADGREAVARWEWTKWLPHSQIPGTLDGAGTRRLFCRDALELEELLAAYGSGGQGSPLSERPRFAPDGPPVLDAPHLLIVLDGGTVPPDSLLAGADGIQGVTVAEVVSGELDEPRGSLSLDVRPGKLFLESAAGLVYEGEPDVLPLEAAEALARQLAPLRVGAGGNDEPLLDELDFTDLLDLGDASSVDVDRTWRPRTTSERLRVPIGVGEDGEPVMLDLKEAAQGGMGPHGLCVGATGSGKSELLRTLVLALAITHSSAHLNFVLADFKGGATFTGMADLPHVSAVITNLADDLTLVDRMEASIRGELQRRQELLRASGNYANVHDYERARVAGAPLEPVPSLVLIIDEFSELLSAKPDFIEMFIQIGRIGRSLGVHLLLATQRLEEGRLRGLDTYLSYRLGLRTFSATESRSVLGVPDAHHLPSLPGSGYLKFGTDEMVRFKAAYVSGPYRTAEVPADDGAGGSRRMDRRPTLFTAAPVPVSYAAPAPAATTAHPSDALPDTVLDVIVRRLEDQGPAAHEVWPPPLDTSPALDELLPPLAVSPARGLHSPDYAGSGGLVVPVGLVDKPFEQRREILYRDFSDAAGHLLVVGGPQSGKSTVLRTLIASFALTHTPYEVQFYCLDFGGGGLSGISGLPHVGGVASRLDPDRVRRTVAEATGVLSRREEFFRTHGIDSIAGYRKRRATGELPDEAWGDVFLVIDGWGTFKQEYEQFEGVVMDLATRGLGYGVHVVLSATRYMEVRAALKDQFMNRLELRLGDPLDSDFDRKVAANVPVGAPGRGQIPERLHFLAARPRIEAALRPEADGRTADPSATEPTTTGTTASPTSVPTPTGPAPTSPAPTGPAPTSPAPTGPASTGSASTGPAESTAALVRAVNTHWTGPQAPEVRVLPRVLPSDRLPKSFENPHLGLPIGIDEDRMEPVFIDFDSDPFFVVFGESESGKTSLLRLLAQQISQRYAPDEARIIVGDYRRTLLEAVPDSHLLEYAPAAPALEMHMDALSTLMEHRAPGPEVTPRQLRERSWWSGPQFFVIIDDYELVATSAGNPLDFLTRGLPYARDVGVRLIIARNTAGASRSSYEPFMQRIKELGAQGVILSGDPAEGDLLGNTRPRRLPQGRGTLITRKGGTRLVQLGWLPGELGSE</sequence>
<dbReference type="PROSITE" id="PS50901">
    <property type="entry name" value="FTSK"/>
    <property type="match status" value="3"/>
</dbReference>
<dbReference type="SMART" id="SM00382">
    <property type="entry name" value="AAA"/>
    <property type="match status" value="3"/>
</dbReference>
<organism evidence="12 13">
    <name type="scientific">Streptomyces rapamycinicus (strain ATCC 29253 / DSM 41530 / NRRL 5491 / AYB-994)</name>
    <name type="common">Streptomyces hygroscopicus (strain ATCC 29253)</name>
    <dbReference type="NCBI Taxonomy" id="1343740"/>
    <lineage>
        <taxon>Bacteria</taxon>
        <taxon>Bacillati</taxon>
        <taxon>Actinomycetota</taxon>
        <taxon>Actinomycetes</taxon>
        <taxon>Kitasatosporales</taxon>
        <taxon>Streptomycetaceae</taxon>
        <taxon>Streptomyces</taxon>
        <taxon>Streptomyces violaceusniger group</taxon>
    </lineage>
</organism>
<dbReference type="PANTHER" id="PTHR22683">
    <property type="entry name" value="SPORULATION PROTEIN RELATED"/>
    <property type="match status" value="1"/>
</dbReference>
<proteinExistence type="predicted"/>
<feature type="compositionally biased region" description="Basic and acidic residues" evidence="10">
    <location>
        <begin position="1047"/>
        <end position="1056"/>
    </location>
</feature>
<evidence type="ECO:0000256" key="7">
    <source>
        <dbReference type="ARBA" id="ARBA00022989"/>
    </source>
</evidence>
<keyword evidence="5 9" id="KW-0547">Nucleotide-binding</keyword>
<evidence type="ECO:0000256" key="4">
    <source>
        <dbReference type="ARBA" id="ARBA00022737"/>
    </source>
</evidence>
<evidence type="ECO:0000256" key="6">
    <source>
        <dbReference type="ARBA" id="ARBA00022840"/>
    </source>
</evidence>
<gene>
    <name evidence="12" type="ORF">D3C57_128305</name>
</gene>
<reference evidence="12 13" key="1">
    <citation type="journal article" date="2018" name="J. Biol. Chem.">
        <title>Discovery of the actinoplanic acid pathway in Streptomyces rapamycinicus reveals a genetically conserved synergism with rapamycin.</title>
        <authorList>
            <person name="Mrak P."/>
            <person name="Krastel P."/>
            <person name="Pivk Lukancic P."/>
            <person name="Tao J."/>
            <person name="Pistorius D."/>
            <person name="Moore C.M."/>
        </authorList>
    </citation>
    <scope>NUCLEOTIDE SEQUENCE [LARGE SCALE GENOMIC DNA]</scope>
    <source>
        <strain evidence="12 13">NRRL 5491</strain>
    </source>
</reference>
<protein>
    <recommendedName>
        <fullName evidence="11">FtsK domain-containing protein</fullName>
    </recommendedName>
</protein>
<dbReference type="STRING" id="1343740.M271_15300"/>
<feature type="compositionally biased region" description="Low complexity" evidence="10">
    <location>
        <begin position="1059"/>
        <end position="1078"/>
    </location>
</feature>
<dbReference type="GO" id="GO:0005886">
    <property type="term" value="C:plasma membrane"/>
    <property type="evidence" value="ECO:0007669"/>
    <property type="project" value="UniProtKB-SubCell"/>
</dbReference>